<dbReference type="Pfam" id="PF00750">
    <property type="entry name" value="tRNA-synt_1d"/>
    <property type="match status" value="1"/>
</dbReference>
<dbReference type="InterPro" id="IPR035684">
    <property type="entry name" value="ArgRS_core"/>
</dbReference>
<evidence type="ECO:0000256" key="3">
    <source>
        <dbReference type="ARBA" id="ARBA00012837"/>
    </source>
</evidence>
<dbReference type="InterPro" id="IPR001278">
    <property type="entry name" value="Arg-tRNA-ligase"/>
</dbReference>
<evidence type="ECO:0000256" key="6">
    <source>
        <dbReference type="ARBA" id="ARBA00022741"/>
    </source>
</evidence>
<dbReference type="SMART" id="SM00836">
    <property type="entry name" value="DALR_1"/>
    <property type="match status" value="1"/>
</dbReference>
<proteinExistence type="inferred from homology"/>
<evidence type="ECO:0000256" key="5">
    <source>
        <dbReference type="ARBA" id="ARBA00022598"/>
    </source>
</evidence>
<dbReference type="InterPro" id="IPR014729">
    <property type="entry name" value="Rossmann-like_a/b/a_fold"/>
</dbReference>
<dbReference type="EMBL" id="VSSQ01050279">
    <property type="protein sequence ID" value="MPN04364.1"/>
    <property type="molecule type" value="Genomic_DNA"/>
</dbReference>
<dbReference type="FunFam" id="1.10.730.10:FF:000008">
    <property type="entry name" value="Arginine--tRNA ligase"/>
    <property type="match status" value="1"/>
</dbReference>
<evidence type="ECO:0000256" key="9">
    <source>
        <dbReference type="ARBA" id="ARBA00023146"/>
    </source>
</evidence>
<dbReference type="InterPro" id="IPR008909">
    <property type="entry name" value="DALR_anticod-bd"/>
</dbReference>
<keyword evidence="9" id="KW-0030">Aminoacyl-tRNA synthetase</keyword>
<sequence>MPFALKRNIDALKKDLEEYRIRYDVWFSESSLYEDGEVRETLDILTENGCTYEKEGALWFEATRFGCDKDEVLVRANGLCTYFLADIAYHRNKILKRNFERCINIWGADHHGHVARLKAALDAVGLNGSKLDVVIMQLVRLVRAGEVVKVSKRSGKAIALRDLIDEVGVDAARFFFNLRQSDTHLEFDLQLALEQSAQNPVYYVQYAHARIRSVLSLLKQQEVEVKTPGRVKLSLLTEKEEVDLIDMLAAFPEEIRMAAVTYDPSRVTRYAIELASCFHKFYNAHRVNCEDHALRDARVILCDCVRIVIRNALAVLSVEAPERM</sequence>
<dbReference type="Gene3D" id="1.10.730.10">
    <property type="entry name" value="Isoleucyl-tRNA Synthetase, Domain 1"/>
    <property type="match status" value="1"/>
</dbReference>
<comment type="subcellular location">
    <subcellularLocation>
        <location evidence="1">Cytoplasm</location>
    </subcellularLocation>
</comment>
<dbReference type="GO" id="GO:0006420">
    <property type="term" value="P:arginyl-tRNA aminoacylation"/>
    <property type="evidence" value="ECO:0007669"/>
    <property type="project" value="InterPro"/>
</dbReference>
<dbReference type="PANTHER" id="PTHR11956">
    <property type="entry name" value="ARGINYL-TRNA SYNTHETASE"/>
    <property type="match status" value="1"/>
</dbReference>
<feature type="domain" description="DALR anticodon binding" evidence="11">
    <location>
        <begin position="204"/>
        <end position="324"/>
    </location>
</feature>
<evidence type="ECO:0000259" key="11">
    <source>
        <dbReference type="SMART" id="SM00836"/>
    </source>
</evidence>
<gene>
    <name evidence="12" type="primary">argS_50</name>
    <name evidence="12" type="ORF">SDC9_151601</name>
</gene>
<evidence type="ECO:0000313" key="12">
    <source>
        <dbReference type="EMBL" id="MPN04364.1"/>
    </source>
</evidence>
<evidence type="ECO:0000256" key="7">
    <source>
        <dbReference type="ARBA" id="ARBA00022840"/>
    </source>
</evidence>
<comment type="similarity">
    <text evidence="2">Belongs to the class-I aminoacyl-tRNA synthetase family.</text>
</comment>
<evidence type="ECO:0000256" key="8">
    <source>
        <dbReference type="ARBA" id="ARBA00022917"/>
    </source>
</evidence>
<keyword evidence="8" id="KW-0648">Protein biosynthesis</keyword>
<dbReference type="InterPro" id="IPR009080">
    <property type="entry name" value="tRNAsynth_Ia_anticodon-bd"/>
</dbReference>
<evidence type="ECO:0000256" key="2">
    <source>
        <dbReference type="ARBA" id="ARBA00005594"/>
    </source>
</evidence>
<keyword evidence="4" id="KW-0963">Cytoplasm</keyword>
<keyword evidence="5 12" id="KW-0436">Ligase</keyword>
<name>A0A645EV55_9ZZZZ</name>
<dbReference type="SUPFAM" id="SSF52374">
    <property type="entry name" value="Nucleotidylyl transferase"/>
    <property type="match status" value="1"/>
</dbReference>
<dbReference type="PANTHER" id="PTHR11956:SF5">
    <property type="entry name" value="ARGININE--TRNA LIGASE, CYTOPLASMIC"/>
    <property type="match status" value="1"/>
</dbReference>
<keyword evidence="6" id="KW-0547">Nucleotide-binding</keyword>
<dbReference type="NCBIfam" id="TIGR00456">
    <property type="entry name" value="argS"/>
    <property type="match status" value="1"/>
</dbReference>
<dbReference type="GO" id="GO:0005737">
    <property type="term" value="C:cytoplasm"/>
    <property type="evidence" value="ECO:0007669"/>
    <property type="project" value="UniProtKB-SubCell"/>
</dbReference>
<accession>A0A645EV55</accession>
<comment type="catalytic activity">
    <reaction evidence="10">
        <text>tRNA(Arg) + L-arginine + ATP = L-arginyl-tRNA(Arg) + AMP + diphosphate</text>
        <dbReference type="Rhea" id="RHEA:20301"/>
        <dbReference type="Rhea" id="RHEA-COMP:9658"/>
        <dbReference type="Rhea" id="RHEA-COMP:9673"/>
        <dbReference type="ChEBI" id="CHEBI:30616"/>
        <dbReference type="ChEBI" id="CHEBI:32682"/>
        <dbReference type="ChEBI" id="CHEBI:33019"/>
        <dbReference type="ChEBI" id="CHEBI:78442"/>
        <dbReference type="ChEBI" id="CHEBI:78513"/>
        <dbReference type="ChEBI" id="CHEBI:456215"/>
        <dbReference type="EC" id="6.1.1.19"/>
    </reaction>
</comment>
<dbReference type="EC" id="6.1.1.19" evidence="3"/>
<dbReference type="GO" id="GO:0004814">
    <property type="term" value="F:arginine-tRNA ligase activity"/>
    <property type="evidence" value="ECO:0007669"/>
    <property type="project" value="UniProtKB-EC"/>
</dbReference>
<evidence type="ECO:0000256" key="4">
    <source>
        <dbReference type="ARBA" id="ARBA00022490"/>
    </source>
</evidence>
<dbReference type="Gene3D" id="3.40.50.620">
    <property type="entry name" value="HUPs"/>
    <property type="match status" value="1"/>
</dbReference>
<dbReference type="AlphaFoldDB" id="A0A645EV55"/>
<dbReference type="Pfam" id="PF05746">
    <property type="entry name" value="DALR_1"/>
    <property type="match status" value="1"/>
</dbReference>
<organism evidence="12">
    <name type="scientific">bioreactor metagenome</name>
    <dbReference type="NCBI Taxonomy" id="1076179"/>
    <lineage>
        <taxon>unclassified sequences</taxon>
        <taxon>metagenomes</taxon>
        <taxon>ecological metagenomes</taxon>
    </lineage>
</organism>
<dbReference type="GO" id="GO:0005524">
    <property type="term" value="F:ATP binding"/>
    <property type="evidence" value="ECO:0007669"/>
    <property type="project" value="UniProtKB-KW"/>
</dbReference>
<evidence type="ECO:0000256" key="1">
    <source>
        <dbReference type="ARBA" id="ARBA00004496"/>
    </source>
</evidence>
<reference evidence="12" key="1">
    <citation type="submission" date="2019-08" db="EMBL/GenBank/DDBJ databases">
        <authorList>
            <person name="Kucharzyk K."/>
            <person name="Murdoch R.W."/>
            <person name="Higgins S."/>
            <person name="Loffler F."/>
        </authorList>
    </citation>
    <scope>NUCLEOTIDE SEQUENCE</scope>
</reference>
<protein>
    <recommendedName>
        <fullName evidence="3">arginine--tRNA ligase</fullName>
        <ecNumber evidence="3">6.1.1.19</ecNumber>
    </recommendedName>
</protein>
<dbReference type="SUPFAM" id="SSF47323">
    <property type="entry name" value="Anticodon-binding domain of a subclass of class I aminoacyl-tRNA synthetases"/>
    <property type="match status" value="1"/>
</dbReference>
<keyword evidence="7" id="KW-0067">ATP-binding</keyword>
<evidence type="ECO:0000256" key="10">
    <source>
        <dbReference type="ARBA" id="ARBA00049339"/>
    </source>
</evidence>
<comment type="caution">
    <text evidence="12">The sequence shown here is derived from an EMBL/GenBank/DDBJ whole genome shotgun (WGS) entry which is preliminary data.</text>
</comment>